<proteinExistence type="predicted"/>
<organism evidence="2 3">
    <name type="scientific">Trichinella nelsoni</name>
    <dbReference type="NCBI Taxonomy" id="6336"/>
    <lineage>
        <taxon>Eukaryota</taxon>
        <taxon>Metazoa</taxon>
        <taxon>Ecdysozoa</taxon>
        <taxon>Nematoda</taxon>
        <taxon>Enoplea</taxon>
        <taxon>Dorylaimia</taxon>
        <taxon>Trichinellida</taxon>
        <taxon>Trichinellidae</taxon>
        <taxon>Trichinella</taxon>
    </lineage>
</organism>
<dbReference type="AlphaFoldDB" id="A0A0V0SKW2"/>
<comment type="caution">
    <text evidence="2">The sequence shown here is derived from an EMBL/GenBank/DDBJ whole genome shotgun (WGS) entry which is preliminary data.</text>
</comment>
<accession>A0A0V0SKW2</accession>
<protein>
    <submittedName>
        <fullName evidence="2">Uncharacterized protein</fullName>
    </submittedName>
</protein>
<gene>
    <name evidence="2" type="ORF">T07_10389</name>
</gene>
<sequence>MTTLCRICPELKPTVRLHTSPQGKGRERDITESYGKGNHSSAMEEALDLTITLDTFINVDRNQHNFPSLGIPHFSSSLVSEEHRRVHSSQPGKFTGPKCTQPAQTEKSMEYAMPIRGQIYLQWRSLKERKLTEKITSGMKVIRLFLTS</sequence>
<name>A0A0V0SKW2_9BILA</name>
<evidence type="ECO:0000313" key="2">
    <source>
        <dbReference type="EMBL" id="KRX27239.1"/>
    </source>
</evidence>
<evidence type="ECO:0000256" key="1">
    <source>
        <dbReference type="SAM" id="MobiDB-lite"/>
    </source>
</evidence>
<reference evidence="2 3" key="1">
    <citation type="submission" date="2015-01" db="EMBL/GenBank/DDBJ databases">
        <title>Evolution of Trichinella species and genotypes.</title>
        <authorList>
            <person name="Korhonen P.K."/>
            <person name="Edoardo P."/>
            <person name="Giuseppe L.R."/>
            <person name="Gasser R.B."/>
        </authorList>
    </citation>
    <scope>NUCLEOTIDE SEQUENCE [LARGE SCALE GENOMIC DNA]</scope>
    <source>
        <strain evidence="2">ISS37</strain>
    </source>
</reference>
<feature type="region of interest" description="Disordered" evidence="1">
    <location>
        <begin position="16"/>
        <end position="39"/>
    </location>
</feature>
<dbReference type="EMBL" id="JYDL01000004">
    <property type="protein sequence ID" value="KRX27239.1"/>
    <property type="molecule type" value="Genomic_DNA"/>
</dbReference>
<keyword evidence="3" id="KW-1185">Reference proteome</keyword>
<evidence type="ECO:0000313" key="3">
    <source>
        <dbReference type="Proteomes" id="UP000054630"/>
    </source>
</evidence>
<dbReference type="Proteomes" id="UP000054630">
    <property type="component" value="Unassembled WGS sequence"/>
</dbReference>
<dbReference type="STRING" id="6336.A0A0V0SKW2"/>
<dbReference type="OrthoDB" id="10047254at2759"/>